<dbReference type="Pfam" id="PF02653">
    <property type="entry name" value="BPD_transp_2"/>
    <property type="match status" value="1"/>
</dbReference>
<evidence type="ECO:0000313" key="9">
    <source>
        <dbReference type="EMBL" id="MCQ4923525.1"/>
    </source>
</evidence>
<name>A0ABT1SAM2_9FIRM</name>
<comment type="caution">
    <text evidence="9">The sequence shown here is derived from an EMBL/GenBank/DDBJ whole genome shotgun (WGS) entry which is preliminary data.</text>
</comment>
<dbReference type="PANTHER" id="PTHR32196">
    <property type="entry name" value="ABC TRANSPORTER PERMEASE PROTEIN YPHD-RELATED-RELATED"/>
    <property type="match status" value="1"/>
</dbReference>
<evidence type="ECO:0000256" key="2">
    <source>
        <dbReference type="ARBA" id="ARBA00022448"/>
    </source>
</evidence>
<proteinExistence type="predicted"/>
<keyword evidence="10" id="KW-1185">Reference proteome</keyword>
<feature type="transmembrane region" description="Helical" evidence="8">
    <location>
        <begin position="289"/>
        <end position="305"/>
    </location>
</feature>
<dbReference type="InterPro" id="IPR001851">
    <property type="entry name" value="ABC_transp_permease"/>
</dbReference>
<feature type="transmembrane region" description="Helical" evidence="8">
    <location>
        <begin position="12"/>
        <end position="30"/>
    </location>
</feature>
<dbReference type="CDD" id="cd06579">
    <property type="entry name" value="TM_PBP1_transp_AraH_like"/>
    <property type="match status" value="1"/>
</dbReference>
<feature type="transmembrane region" description="Helical" evidence="8">
    <location>
        <begin position="153"/>
        <end position="179"/>
    </location>
</feature>
<keyword evidence="2" id="KW-0813">Transport</keyword>
<evidence type="ECO:0000256" key="8">
    <source>
        <dbReference type="SAM" id="Phobius"/>
    </source>
</evidence>
<feature type="transmembrane region" description="Helical" evidence="8">
    <location>
        <begin position="113"/>
        <end position="133"/>
    </location>
</feature>
<keyword evidence="6 8" id="KW-1133">Transmembrane helix</keyword>
<feature type="transmembrane region" description="Helical" evidence="8">
    <location>
        <begin position="244"/>
        <end position="277"/>
    </location>
</feature>
<evidence type="ECO:0000256" key="6">
    <source>
        <dbReference type="ARBA" id="ARBA00022989"/>
    </source>
</evidence>
<keyword evidence="4" id="KW-0997">Cell inner membrane</keyword>
<dbReference type="RefSeq" id="WP_256311482.1">
    <property type="nucleotide sequence ID" value="NZ_JANGAC010000007.1"/>
</dbReference>
<dbReference type="Proteomes" id="UP001524478">
    <property type="component" value="Unassembled WGS sequence"/>
</dbReference>
<sequence length="312" mass="32616">MENRNLDKLRPIIGLIIFSVIISILNPRFLTMGNLLNVFRQTSINAIIAAGMTFVILSAGIDLSVGSILGFSGAVGAKMLASGYNIWLSLLAAIVIGAVAGIVNGIIITKGKVQPFIATLAIMILLRGATMVFTSGRPIPVSGEHISGVFRWIGTGVVLGIPVPIAIMIIVFIVCYYILNHTQYGRHLYAVGGNEEASLLSGVNTAKIKILAYTASGILAAIAGIIVTSRLSSAQPTSGEGYELDAIAAVVLGGTSLVGGQGTIIGTIIGALIIGILNNALNLMDVQSYYQMIAKAIVIIVAVLLDKKEKTK</sequence>
<gene>
    <name evidence="9" type="primary">rbsC</name>
    <name evidence="9" type="ORF">NE686_10535</name>
</gene>
<evidence type="ECO:0000256" key="4">
    <source>
        <dbReference type="ARBA" id="ARBA00022519"/>
    </source>
</evidence>
<evidence type="ECO:0000313" key="10">
    <source>
        <dbReference type="Proteomes" id="UP001524478"/>
    </source>
</evidence>
<dbReference type="EMBL" id="JANGAC010000007">
    <property type="protein sequence ID" value="MCQ4923525.1"/>
    <property type="molecule type" value="Genomic_DNA"/>
</dbReference>
<dbReference type="PANTHER" id="PTHR32196:SF21">
    <property type="entry name" value="ABC TRANSPORTER PERMEASE PROTEIN YPHD-RELATED"/>
    <property type="match status" value="1"/>
</dbReference>
<feature type="transmembrane region" description="Helical" evidence="8">
    <location>
        <begin position="210"/>
        <end position="232"/>
    </location>
</feature>
<reference evidence="9 10" key="1">
    <citation type="submission" date="2022-06" db="EMBL/GenBank/DDBJ databases">
        <title>Isolation of gut microbiota from human fecal samples.</title>
        <authorList>
            <person name="Pamer E.G."/>
            <person name="Barat B."/>
            <person name="Waligurski E."/>
            <person name="Medina S."/>
            <person name="Paddock L."/>
            <person name="Mostad J."/>
        </authorList>
    </citation>
    <scope>NUCLEOTIDE SEQUENCE [LARGE SCALE GENOMIC DNA]</scope>
    <source>
        <strain evidence="9 10">DFI.7.95</strain>
    </source>
</reference>
<feature type="transmembrane region" description="Helical" evidence="8">
    <location>
        <begin position="42"/>
        <end position="65"/>
    </location>
</feature>
<dbReference type="NCBIfam" id="NF007067">
    <property type="entry name" value="PRK09512.1"/>
    <property type="match status" value="1"/>
</dbReference>
<accession>A0ABT1SAM2</accession>
<keyword evidence="7 8" id="KW-0472">Membrane</keyword>
<keyword evidence="3" id="KW-1003">Cell membrane</keyword>
<comment type="subcellular location">
    <subcellularLocation>
        <location evidence="1">Cell membrane</location>
        <topology evidence="1">Multi-pass membrane protein</topology>
    </subcellularLocation>
</comment>
<organism evidence="9 10">
    <name type="scientific">Tissierella carlieri</name>
    <dbReference type="NCBI Taxonomy" id="689904"/>
    <lineage>
        <taxon>Bacteria</taxon>
        <taxon>Bacillati</taxon>
        <taxon>Bacillota</taxon>
        <taxon>Tissierellia</taxon>
        <taxon>Tissierellales</taxon>
        <taxon>Tissierellaceae</taxon>
        <taxon>Tissierella</taxon>
    </lineage>
</organism>
<evidence type="ECO:0000256" key="5">
    <source>
        <dbReference type="ARBA" id="ARBA00022692"/>
    </source>
</evidence>
<feature type="transmembrane region" description="Helical" evidence="8">
    <location>
        <begin position="86"/>
        <end position="107"/>
    </location>
</feature>
<protein>
    <submittedName>
        <fullName evidence="9">Ribose ABC transporter permease</fullName>
    </submittedName>
</protein>
<evidence type="ECO:0000256" key="3">
    <source>
        <dbReference type="ARBA" id="ARBA00022475"/>
    </source>
</evidence>
<keyword evidence="5 8" id="KW-0812">Transmembrane</keyword>
<evidence type="ECO:0000256" key="7">
    <source>
        <dbReference type="ARBA" id="ARBA00023136"/>
    </source>
</evidence>
<evidence type="ECO:0000256" key="1">
    <source>
        <dbReference type="ARBA" id="ARBA00004651"/>
    </source>
</evidence>